<keyword evidence="1" id="KW-0812">Transmembrane</keyword>
<proteinExistence type="predicted"/>
<feature type="transmembrane region" description="Helical" evidence="1">
    <location>
        <begin position="397"/>
        <end position="420"/>
    </location>
</feature>
<dbReference type="EMBL" id="RBWU01000005">
    <property type="protein sequence ID" value="RKS71854.1"/>
    <property type="molecule type" value="Genomic_DNA"/>
</dbReference>
<dbReference type="OrthoDB" id="419058at2"/>
<dbReference type="AlphaFoldDB" id="A0A495QIN6"/>
<keyword evidence="1" id="KW-1133">Transmembrane helix</keyword>
<name>A0A495QIN6_9ACTN</name>
<dbReference type="InterPro" id="IPR007111">
    <property type="entry name" value="NACHT_NTPase"/>
</dbReference>
<accession>A0A495QIN6</accession>
<dbReference type="Proteomes" id="UP000274601">
    <property type="component" value="Unassembled WGS sequence"/>
</dbReference>
<evidence type="ECO:0000256" key="1">
    <source>
        <dbReference type="SAM" id="Phobius"/>
    </source>
</evidence>
<keyword evidence="4" id="KW-1185">Reference proteome</keyword>
<feature type="transmembrane region" description="Helical" evidence="1">
    <location>
        <begin position="585"/>
        <end position="608"/>
    </location>
</feature>
<dbReference type="InterPro" id="IPR027417">
    <property type="entry name" value="P-loop_NTPase"/>
</dbReference>
<feature type="transmembrane region" description="Helical" evidence="1">
    <location>
        <begin position="441"/>
        <end position="466"/>
    </location>
</feature>
<organism evidence="3 4">
    <name type="scientific">Actinomadura pelletieri DSM 43383</name>
    <dbReference type="NCBI Taxonomy" id="1120940"/>
    <lineage>
        <taxon>Bacteria</taxon>
        <taxon>Bacillati</taxon>
        <taxon>Actinomycetota</taxon>
        <taxon>Actinomycetes</taxon>
        <taxon>Streptosporangiales</taxon>
        <taxon>Thermomonosporaceae</taxon>
        <taxon>Actinomadura</taxon>
    </lineage>
</organism>
<reference evidence="3 4" key="1">
    <citation type="submission" date="2018-10" db="EMBL/GenBank/DDBJ databases">
        <title>Genomic Encyclopedia of Archaeal and Bacterial Type Strains, Phase II (KMG-II): from individual species to whole genera.</title>
        <authorList>
            <person name="Goeker M."/>
        </authorList>
    </citation>
    <scope>NUCLEOTIDE SEQUENCE [LARGE SCALE GENOMIC DNA]</scope>
    <source>
        <strain evidence="3 4">DSM 43383</strain>
    </source>
</reference>
<dbReference type="SUPFAM" id="SSF52540">
    <property type="entry name" value="P-loop containing nucleoside triphosphate hydrolases"/>
    <property type="match status" value="1"/>
</dbReference>
<comment type="caution">
    <text evidence="3">The sequence shown here is derived from an EMBL/GenBank/DDBJ whole genome shotgun (WGS) entry which is preliminary data.</text>
</comment>
<gene>
    <name evidence="3" type="ORF">BZB76_4664</name>
</gene>
<dbReference type="PROSITE" id="PS50837">
    <property type="entry name" value="NACHT"/>
    <property type="match status" value="1"/>
</dbReference>
<evidence type="ECO:0000313" key="3">
    <source>
        <dbReference type="EMBL" id="RKS71854.1"/>
    </source>
</evidence>
<protein>
    <submittedName>
        <fullName evidence="3">NACHT domain-containing protein</fullName>
    </submittedName>
</protein>
<dbReference type="Gene3D" id="3.40.50.300">
    <property type="entry name" value="P-loop containing nucleotide triphosphate hydrolases"/>
    <property type="match status" value="1"/>
</dbReference>
<dbReference type="RefSeq" id="WP_121436475.1">
    <property type="nucleotide sequence ID" value="NZ_RBWU01000005.1"/>
</dbReference>
<evidence type="ECO:0000259" key="2">
    <source>
        <dbReference type="PROSITE" id="PS50837"/>
    </source>
</evidence>
<feature type="domain" description="NACHT" evidence="2">
    <location>
        <begin position="112"/>
        <end position="228"/>
    </location>
</feature>
<dbReference type="Pfam" id="PF05729">
    <property type="entry name" value="NACHT"/>
    <property type="match status" value="1"/>
</dbReference>
<keyword evidence="1" id="KW-0472">Membrane</keyword>
<sequence length="748" mass="82529">MAWKRKPDVVARFGKQSVAENRVGGDVALVQQVIVDGRSPESRAVRLLAESVDRQLSAEVQRQQLERPAPIVLRVRETERPVGPLPGAVSGEVRLEGDTSRMVDLFQGLPDRQLVILGEPGAGKSVQATLLAHGLLRAREPDGPVPVLFQMSSWRPHTMPLEAWMEKRLLEDHPLLGDQEMARRLVQGRRILPVLDGLDEITAESFRDVIMKLDQALDSGTPFVLTCRAKQYEDAATEFGQRLTRAPVIEIEPVRSGDALRFLEGAVGDDERWRPVLDHLRAEPGGTLAEALTTPLMLFLARVAYSAPGSDPKALLSFTERADVEKHVLEAYLPAVYAEYLYPRYPERKARRWLATLASGPREIRWWNVSSRNAEAASWLLYALGTAWIVWLGWNLWFAIATAALVLGVNAWFHAGLLADKVEIVATEREAADPRSHLRRYGLFAALFSGVSGALVGAAMGAWFGGASIGADSATARGYALAAGLLFGTATLITTAWGRYLLARCEYVLRGRLPLRLGAFIKDAGERGVLRRPGSVYQFRHARVQDVLRAEGPALLDDEPYAVLPPDTSRARLMAKLFTVPSMRLFAHACTVGVTLAVLGGVFAQVSVDYESGVKPRSGTNTYCLKDGCASVDYLSWRMPGGASATTVFRPGTRFRDAPFDGLDGQMNIFDCDGAEIFIEVRADGSSPRHRTITDGRWQSLRGWPLPASFEHLTVAVRRLDTKSCTARLVWERAGLTTNQYFQIKERL</sequence>
<feature type="transmembrane region" description="Helical" evidence="1">
    <location>
        <begin position="478"/>
        <end position="502"/>
    </location>
</feature>
<evidence type="ECO:0000313" key="4">
    <source>
        <dbReference type="Proteomes" id="UP000274601"/>
    </source>
</evidence>